<feature type="domain" description="Carbohydrate kinase FGGY C-terminal" evidence="7">
    <location>
        <begin position="257"/>
        <end position="443"/>
    </location>
</feature>
<keyword evidence="9" id="KW-1185">Reference proteome</keyword>
<keyword evidence="4 8" id="KW-0418">Kinase</keyword>
<dbReference type="GO" id="GO:0019563">
    <property type="term" value="P:glycerol catabolic process"/>
    <property type="evidence" value="ECO:0007669"/>
    <property type="project" value="TreeGrafter"/>
</dbReference>
<evidence type="ECO:0000259" key="7">
    <source>
        <dbReference type="Pfam" id="PF02782"/>
    </source>
</evidence>
<proteinExistence type="inferred from homology"/>
<dbReference type="SUPFAM" id="SSF53067">
    <property type="entry name" value="Actin-like ATPase domain"/>
    <property type="match status" value="2"/>
</dbReference>
<accession>A0A9J6RKD6</accession>
<dbReference type="PANTHER" id="PTHR10196:SF69">
    <property type="entry name" value="GLYCEROL KINASE"/>
    <property type="match status" value="1"/>
</dbReference>
<evidence type="ECO:0000313" key="9">
    <source>
        <dbReference type="Proteomes" id="UP001069090"/>
    </source>
</evidence>
<dbReference type="InterPro" id="IPR018485">
    <property type="entry name" value="FGGY_C"/>
</dbReference>
<dbReference type="RefSeq" id="WP_258331021.1">
    <property type="nucleotide sequence ID" value="NZ_JAPTGG010000004.1"/>
</dbReference>
<evidence type="ECO:0000256" key="4">
    <source>
        <dbReference type="ARBA" id="ARBA00022777"/>
    </source>
</evidence>
<dbReference type="InterPro" id="IPR018484">
    <property type="entry name" value="FGGY_N"/>
</dbReference>
<feature type="domain" description="Carbohydrate kinase FGGY N-terminal" evidence="6">
    <location>
        <begin position="5"/>
        <end position="226"/>
    </location>
</feature>
<reference evidence="8 9" key="1">
    <citation type="submission" date="2022-12" db="EMBL/GenBank/DDBJ databases">
        <title>Dasania phycosphaerae sp. nov., isolated from particulate material of the south coast of Korea.</title>
        <authorList>
            <person name="Jiang Y."/>
        </authorList>
    </citation>
    <scope>NUCLEOTIDE SEQUENCE [LARGE SCALE GENOMIC DNA]</scope>
    <source>
        <strain evidence="8 9">GY-19</strain>
    </source>
</reference>
<dbReference type="Pfam" id="PF02782">
    <property type="entry name" value="FGGY_C"/>
    <property type="match status" value="1"/>
</dbReference>
<keyword evidence="3" id="KW-0547">Nucleotide-binding</keyword>
<dbReference type="GO" id="GO:0005524">
    <property type="term" value="F:ATP binding"/>
    <property type="evidence" value="ECO:0007669"/>
    <property type="project" value="UniProtKB-KW"/>
</dbReference>
<comment type="similarity">
    <text evidence="1">Belongs to the FGGY kinase family.</text>
</comment>
<dbReference type="AlphaFoldDB" id="A0A9J6RKD6"/>
<evidence type="ECO:0000256" key="2">
    <source>
        <dbReference type="ARBA" id="ARBA00022679"/>
    </source>
</evidence>
<dbReference type="Proteomes" id="UP001069090">
    <property type="component" value="Unassembled WGS sequence"/>
</dbReference>
<dbReference type="InterPro" id="IPR043129">
    <property type="entry name" value="ATPase_NBD"/>
</dbReference>
<dbReference type="EMBL" id="JAPTGG010000004">
    <property type="protein sequence ID" value="MCZ0864868.1"/>
    <property type="molecule type" value="Genomic_DNA"/>
</dbReference>
<dbReference type="Gene3D" id="3.30.420.40">
    <property type="match status" value="2"/>
</dbReference>
<protein>
    <submittedName>
        <fullName evidence="8">FGGY family carbohydrate kinase</fullName>
    </submittedName>
</protein>
<dbReference type="GO" id="GO:0005829">
    <property type="term" value="C:cytosol"/>
    <property type="evidence" value="ECO:0007669"/>
    <property type="project" value="TreeGrafter"/>
</dbReference>
<gene>
    <name evidence="8" type="ORF">O0V09_06630</name>
</gene>
<keyword evidence="5" id="KW-0067">ATP-binding</keyword>
<comment type="caution">
    <text evidence="8">The sequence shown here is derived from an EMBL/GenBank/DDBJ whole genome shotgun (WGS) entry which is preliminary data.</text>
</comment>
<sequence length="483" mass="52383">MNDALYLCLDQGGSSSRAMVFDSLGQCLAQSQLAVAEHRQGERVEQDAAQLVASLRSCANAAVAQLTWPQRAALSACGLVTQRSSLVAFNPVTEELLSPVLSWQDTRAAEHLPSSADDIQLIYQHTGLMANAHFSASKMCWLLQHNDAVKKAAQQQQLILAPLACYLAHSLLANKPILVDRGNASRTLLVDVAKGQWCPQMLGLWGLDRCYLPSLVASDAIIGQLELDDISLPMRLLTGDQCAAAFAQGELQAQQVSINMGTGAFLLSPVATPQCRNGLLNSIVHWAELPVYCLEGTVNGAGVALQYIAKQGELKDDALPLDACLHLADKQADALAQTLPLFINTVSGLGSPDWRSGIAPRFIGHELANHSLRVAAVAESIVFLLQRNLECMLREKPALQYVAVSGGLSHSDALCQRLSDLSGLRVERSSVVEASARGAAYLLAGRPAHWPCIIERVFQPQDNHPLRQRYRQWSTALMQQLQH</sequence>
<dbReference type="PANTHER" id="PTHR10196">
    <property type="entry name" value="SUGAR KINASE"/>
    <property type="match status" value="1"/>
</dbReference>
<name>A0A9J6RKD6_9GAMM</name>
<dbReference type="Pfam" id="PF00370">
    <property type="entry name" value="FGGY_N"/>
    <property type="match status" value="1"/>
</dbReference>
<organism evidence="8 9">
    <name type="scientific">Dasania phycosphaerae</name>
    <dbReference type="NCBI Taxonomy" id="2950436"/>
    <lineage>
        <taxon>Bacteria</taxon>
        <taxon>Pseudomonadati</taxon>
        <taxon>Pseudomonadota</taxon>
        <taxon>Gammaproteobacteria</taxon>
        <taxon>Cellvibrionales</taxon>
        <taxon>Spongiibacteraceae</taxon>
        <taxon>Dasania</taxon>
    </lineage>
</organism>
<dbReference type="GO" id="GO:0004370">
    <property type="term" value="F:glycerol kinase activity"/>
    <property type="evidence" value="ECO:0007669"/>
    <property type="project" value="TreeGrafter"/>
</dbReference>
<evidence type="ECO:0000256" key="1">
    <source>
        <dbReference type="ARBA" id="ARBA00009156"/>
    </source>
</evidence>
<evidence type="ECO:0000313" key="8">
    <source>
        <dbReference type="EMBL" id="MCZ0864868.1"/>
    </source>
</evidence>
<evidence type="ECO:0000259" key="6">
    <source>
        <dbReference type="Pfam" id="PF00370"/>
    </source>
</evidence>
<keyword evidence="2" id="KW-0808">Transferase</keyword>
<dbReference type="PIRSF" id="PIRSF000538">
    <property type="entry name" value="GlpK"/>
    <property type="match status" value="1"/>
</dbReference>
<dbReference type="InterPro" id="IPR000577">
    <property type="entry name" value="Carb_kinase_FGGY"/>
</dbReference>
<evidence type="ECO:0000256" key="3">
    <source>
        <dbReference type="ARBA" id="ARBA00022741"/>
    </source>
</evidence>
<evidence type="ECO:0000256" key="5">
    <source>
        <dbReference type="ARBA" id="ARBA00022840"/>
    </source>
</evidence>